<evidence type="ECO:0000313" key="2">
    <source>
        <dbReference type="EMBL" id="KAK3495184.1"/>
    </source>
</evidence>
<keyword evidence="3" id="KW-1185">Reference proteome</keyword>
<dbReference type="RefSeq" id="XP_062694613.1">
    <property type="nucleotide sequence ID" value="XM_062835812.1"/>
</dbReference>
<dbReference type="EMBL" id="JAULSX010000003">
    <property type="protein sequence ID" value="KAK3495184.1"/>
    <property type="molecule type" value="Genomic_DNA"/>
</dbReference>
<comment type="caution">
    <text evidence="2">The sequence shown here is derived from an EMBL/GenBank/DDBJ whole genome shotgun (WGS) entry which is preliminary data.</text>
</comment>
<dbReference type="Proteomes" id="UP001285908">
    <property type="component" value="Unassembled WGS sequence"/>
</dbReference>
<dbReference type="GeneID" id="87873434"/>
<feature type="non-terminal residue" evidence="2">
    <location>
        <position position="111"/>
    </location>
</feature>
<organism evidence="2 3">
    <name type="scientific">Neurospora hispaniola</name>
    <dbReference type="NCBI Taxonomy" id="588809"/>
    <lineage>
        <taxon>Eukaryota</taxon>
        <taxon>Fungi</taxon>
        <taxon>Dikarya</taxon>
        <taxon>Ascomycota</taxon>
        <taxon>Pezizomycotina</taxon>
        <taxon>Sordariomycetes</taxon>
        <taxon>Sordariomycetidae</taxon>
        <taxon>Sordariales</taxon>
        <taxon>Sordariaceae</taxon>
        <taxon>Neurospora</taxon>
    </lineage>
</organism>
<name>A0AAJ0IAU2_9PEZI</name>
<reference evidence="2 3" key="1">
    <citation type="journal article" date="2023" name="Mol. Phylogenet. Evol.">
        <title>Genome-scale phylogeny and comparative genomics of the fungal order Sordariales.</title>
        <authorList>
            <person name="Hensen N."/>
            <person name="Bonometti L."/>
            <person name="Westerberg I."/>
            <person name="Brannstrom I.O."/>
            <person name="Guillou S."/>
            <person name="Cros-Aarteil S."/>
            <person name="Calhoun S."/>
            <person name="Haridas S."/>
            <person name="Kuo A."/>
            <person name="Mondo S."/>
            <person name="Pangilinan J."/>
            <person name="Riley R."/>
            <person name="LaButti K."/>
            <person name="Andreopoulos B."/>
            <person name="Lipzen A."/>
            <person name="Chen C."/>
            <person name="Yan M."/>
            <person name="Daum C."/>
            <person name="Ng V."/>
            <person name="Clum A."/>
            <person name="Steindorff A."/>
            <person name="Ohm R.A."/>
            <person name="Martin F."/>
            <person name="Silar P."/>
            <person name="Natvig D.O."/>
            <person name="Lalanne C."/>
            <person name="Gautier V."/>
            <person name="Ament-Velasquez S.L."/>
            <person name="Kruys A."/>
            <person name="Hutchinson M.I."/>
            <person name="Powell A.J."/>
            <person name="Barry K."/>
            <person name="Miller A.N."/>
            <person name="Grigoriev I.V."/>
            <person name="Debuchy R."/>
            <person name="Gladieux P."/>
            <person name="Hiltunen Thoren M."/>
            <person name="Johannesson H."/>
        </authorList>
    </citation>
    <scope>NUCLEOTIDE SEQUENCE [LARGE SCALE GENOMIC DNA]</scope>
    <source>
        <strain evidence="2 3">FGSC 10403</strain>
    </source>
</reference>
<proteinExistence type="predicted"/>
<dbReference type="AlphaFoldDB" id="A0AAJ0IAU2"/>
<evidence type="ECO:0000256" key="1">
    <source>
        <dbReference type="SAM" id="MobiDB-lite"/>
    </source>
</evidence>
<gene>
    <name evidence="2" type="ORF">B0T23DRAFT_336755</name>
</gene>
<evidence type="ECO:0000313" key="3">
    <source>
        <dbReference type="Proteomes" id="UP001285908"/>
    </source>
</evidence>
<accession>A0AAJ0IAU2</accession>
<protein>
    <submittedName>
        <fullName evidence="2">Uncharacterized protein</fullName>
    </submittedName>
</protein>
<feature type="region of interest" description="Disordered" evidence="1">
    <location>
        <begin position="1"/>
        <end position="27"/>
    </location>
</feature>
<sequence length="111" mass="12656">MMRYTVVQHKQAGDAPHGPSSVKRVPDPYQREASAGFLLLFGDDNLNAGPCMSKKRLKSDISMQVYTRVLVERHKVLLTNLTYRERQHPGRIGGYYEVFVRLPHRRDSGAS</sequence>